<evidence type="ECO:0000313" key="1">
    <source>
        <dbReference type="EMBL" id="ANB72760.1"/>
    </source>
</evidence>
<reference evidence="1 2" key="1">
    <citation type="journal article" date="2016" name="Gene">
        <title>PacBio SMRT assembly of a complex multi-replicon genome reveals chlorocatechol degradative operon in a region of genome plasticity.</title>
        <authorList>
            <person name="Ricker N."/>
            <person name="Shen S.Y."/>
            <person name="Goordial J."/>
            <person name="Jin S."/>
            <person name="Fulthorpe R.R."/>
        </authorList>
    </citation>
    <scope>NUCLEOTIDE SEQUENCE [LARGE SCALE GENOMIC DNA]</scope>
    <source>
        <strain evidence="1 2">OLGA172</strain>
    </source>
</reference>
<protein>
    <submittedName>
        <fullName evidence="1">Uncharacterized protein</fullName>
    </submittedName>
</protein>
<sequence length="71" mass="8015">MAAVMDSLYFRSARRVNSDAAARSKDRGISSLTFIYFEKVPRRFVIYGQLLFVSLVLKEWGASIETFSMGG</sequence>
<dbReference type="AlphaFoldDB" id="A0A160FK33"/>
<proteinExistence type="predicted"/>
<name>A0A160FK33_9BURK</name>
<keyword evidence="2" id="KW-1185">Reference proteome</keyword>
<dbReference type="EMBL" id="CP014578">
    <property type="protein sequence ID" value="ANB72760.1"/>
    <property type="molecule type" value="Genomic_DNA"/>
</dbReference>
<evidence type="ECO:0000313" key="2">
    <source>
        <dbReference type="Proteomes" id="UP000076852"/>
    </source>
</evidence>
<dbReference type="Proteomes" id="UP000076852">
    <property type="component" value="Chromosome 1"/>
</dbReference>
<dbReference type="KEGG" id="buz:AYM40_10590"/>
<accession>A0A160FK33</accession>
<gene>
    <name evidence="1" type="ORF">AYM40_10590</name>
</gene>
<organism evidence="1 2">
    <name type="scientific">Paraburkholderia phytofirmans OLGA172</name>
    <dbReference type="NCBI Taxonomy" id="1417228"/>
    <lineage>
        <taxon>Bacteria</taxon>
        <taxon>Pseudomonadati</taxon>
        <taxon>Pseudomonadota</taxon>
        <taxon>Betaproteobacteria</taxon>
        <taxon>Burkholderiales</taxon>
        <taxon>Burkholderiaceae</taxon>
        <taxon>Paraburkholderia</taxon>
    </lineage>
</organism>